<gene>
    <name evidence="1" type="ORF">K1I41_07320</name>
</gene>
<keyword evidence="2" id="KW-1185">Reference proteome</keyword>
<reference evidence="1 2" key="1">
    <citation type="submission" date="2021-07" db="EMBL/GenBank/DDBJ databases">
        <title>Flavobacterium WSW3-B6 sp.nov, isolated from seaweed.</title>
        <authorList>
            <person name="Muhammad N."/>
            <person name="Ho H."/>
            <person name="Lee Y.-J."/>
            <person name="Nguyen T."/>
            <person name="Ho J."/>
            <person name="Kim S.-G."/>
        </authorList>
    </citation>
    <scope>NUCLEOTIDE SEQUENCE [LARGE SCALE GENOMIC DNA]</scope>
    <source>
        <strain evidence="1 2">WSW3-B6</strain>
    </source>
</reference>
<proteinExistence type="predicted"/>
<dbReference type="Proteomes" id="UP000825381">
    <property type="component" value="Chromosome"/>
</dbReference>
<sequence length="175" mass="20542">MKTFIYTYILLLLSKSLFSQEFYHNKIVEEKSGIEFTEIKRKNNRIIPVKSVFFIVDTINQDDKILAVKKLIAEENMGNAVFYFAKFPENKSISIAQKEKLFKDIVLNFLGRMKMLESQLYIVSTSDFTNEYNRYSDNNEVRGFDYANPIRDILLDADIEQILEFINEKHKLSPG</sequence>
<evidence type="ECO:0000313" key="1">
    <source>
        <dbReference type="EMBL" id="QYJ67380.1"/>
    </source>
</evidence>
<dbReference type="EMBL" id="CP080429">
    <property type="protein sequence ID" value="QYJ67380.1"/>
    <property type="molecule type" value="Genomic_DNA"/>
</dbReference>
<dbReference type="RefSeq" id="WP_220639725.1">
    <property type="nucleotide sequence ID" value="NZ_CP080429.1"/>
</dbReference>
<accession>A0ABX8V3G1</accession>
<evidence type="ECO:0000313" key="2">
    <source>
        <dbReference type="Proteomes" id="UP000825381"/>
    </source>
</evidence>
<organism evidence="1 2">
    <name type="scientific">Flavobacterium litorale</name>
    <dbReference type="NCBI Taxonomy" id="2856519"/>
    <lineage>
        <taxon>Bacteria</taxon>
        <taxon>Pseudomonadati</taxon>
        <taxon>Bacteroidota</taxon>
        <taxon>Flavobacteriia</taxon>
        <taxon>Flavobacteriales</taxon>
        <taxon>Flavobacteriaceae</taxon>
        <taxon>Flavobacterium</taxon>
    </lineage>
</organism>
<protein>
    <submittedName>
        <fullName evidence="1">Uncharacterized protein</fullName>
    </submittedName>
</protein>
<name>A0ABX8V3G1_9FLAO</name>